<keyword evidence="5" id="KW-1185">Reference proteome</keyword>
<evidence type="ECO:0000256" key="1">
    <source>
        <dbReference type="ARBA" id="ARBA00022679"/>
    </source>
</evidence>
<dbReference type="Pfam" id="PF13420">
    <property type="entry name" value="Acetyltransf_4"/>
    <property type="match status" value="1"/>
</dbReference>
<feature type="domain" description="N-acetyltransferase" evidence="3">
    <location>
        <begin position="1"/>
        <end position="162"/>
    </location>
</feature>
<dbReference type="AlphaFoldDB" id="A0A1A8TDS5"/>
<proteinExistence type="predicted"/>
<dbReference type="SUPFAM" id="SSF55729">
    <property type="entry name" value="Acyl-CoA N-acyltransferases (Nat)"/>
    <property type="match status" value="1"/>
</dbReference>
<dbReference type="GO" id="GO:0102971">
    <property type="term" value="F:phosphinothricin N-acetyltransferase activity"/>
    <property type="evidence" value="ECO:0007669"/>
    <property type="project" value="UniProtKB-EC"/>
</dbReference>
<evidence type="ECO:0000256" key="2">
    <source>
        <dbReference type="ARBA" id="ARBA00023315"/>
    </source>
</evidence>
<keyword evidence="1 4" id="KW-0808">Transferase</keyword>
<dbReference type="PANTHER" id="PTHR43072">
    <property type="entry name" value="N-ACETYLTRANSFERASE"/>
    <property type="match status" value="1"/>
</dbReference>
<dbReference type="STRING" id="1792290.MSP8886_01997"/>
<dbReference type="PANTHER" id="PTHR43072:SF23">
    <property type="entry name" value="UPF0039 PROTEIN C11D3.02C"/>
    <property type="match status" value="1"/>
</dbReference>
<name>A0A1A8TDS5_9GAMM</name>
<accession>A0A1A8TDS5</accession>
<dbReference type="InterPro" id="IPR016181">
    <property type="entry name" value="Acyl_CoA_acyltransferase"/>
</dbReference>
<dbReference type="RefSeq" id="WP_175365296.1">
    <property type="nucleotide sequence ID" value="NZ_FLOB01000003.1"/>
</dbReference>
<dbReference type="InterPro" id="IPR000182">
    <property type="entry name" value="GNAT_dom"/>
</dbReference>
<gene>
    <name evidence="4" type="primary">bar</name>
    <name evidence="4" type="ORF">MSP8886_01997</name>
</gene>
<evidence type="ECO:0000259" key="3">
    <source>
        <dbReference type="PROSITE" id="PS51186"/>
    </source>
</evidence>
<dbReference type="EMBL" id="FLOB01000003">
    <property type="protein sequence ID" value="SBS31000.1"/>
    <property type="molecule type" value="Genomic_DNA"/>
</dbReference>
<dbReference type="Gene3D" id="3.40.630.30">
    <property type="match status" value="1"/>
</dbReference>
<dbReference type="EC" id="2.3.1.183" evidence="4"/>
<evidence type="ECO:0000313" key="4">
    <source>
        <dbReference type="EMBL" id="SBS31000.1"/>
    </source>
</evidence>
<keyword evidence="2 4" id="KW-0012">Acyltransferase</keyword>
<sequence length="162" mass="18189">MLIRSVSTKDVPSLTDIYNNYIENTIITFEEDSITSNEMAVRIDKVSHAHLPWLVLEEDGDVLGYAYAGNWHGRSAYRFTAEPTIYLAQEAKGKGQGKILYSSLIEELRKKGMKQLIGLIALPNAASVGLHESLGFKKAGEFKDVGFKFDQWISVGYWQLTL</sequence>
<dbReference type="PROSITE" id="PS51186">
    <property type="entry name" value="GNAT"/>
    <property type="match status" value="1"/>
</dbReference>
<protein>
    <submittedName>
        <fullName evidence="4">Phosphinothricin N-acetyltransferase</fullName>
        <ecNumber evidence="4">2.3.1.183</ecNumber>
    </submittedName>
</protein>
<reference evidence="4 5" key="1">
    <citation type="submission" date="2016-06" db="EMBL/GenBank/DDBJ databases">
        <authorList>
            <person name="Kjaerup R.B."/>
            <person name="Dalgaard T.S."/>
            <person name="Juul-Madsen H.R."/>
        </authorList>
    </citation>
    <scope>NUCLEOTIDE SEQUENCE [LARGE SCALE GENOMIC DNA]</scope>
    <source>
        <strain evidence="4 5">CECT 8886</strain>
    </source>
</reference>
<dbReference type="Proteomes" id="UP000092544">
    <property type="component" value="Unassembled WGS sequence"/>
</dbReference>
<organism evidence="4 5">
    <name type="scientific">Marinomonas spartinae</name>
    <dbReference type="NCBI Taxonomy" id="1792290"/>
    <lineage>
        <taxon>Bacteria</taxon>
        <taxon>Pseudomonadati</taxon>
        <taxon>Pseudomonadota</taxon>
        <taxon>Gammaproteobacteria</taxon>
        <taxon>Oceanospirillales</taxon>
        <taxon>Oceanospirillaceae</taxon>
        <taxon>Marinomonas</taxon>
    </lineage>
</organism>
<dbReference type="CDD" id="cd04301">
    <property type="entry name" value="NAT_SF"/>
    <property type="match status" value="1"/>
</dbReference>
<evidence type="ECO:0000313" key="5">
    <source>
        <dbReference type="Proteomes" id="UP000092544"/>
    </source>
</evidence>